<keyword evidence="7" id="KW-0808">Transferase</keyword>
<dbReference type="Gene3D" id="3.80.10.10">
    <property type="entry name" value="Ribonuclease Inhibitor"/>
    <property type="match status" value="1"/>
</dbReference>
<dbReference type="PANTHER" id="PTHR48006:SF90">
    <property type="entry name" value="PROTEIN KINASE DOMAIN-CONTAINING PROTEIN"/>
    <property type="match status" value="1"/>
</dbReference>
<proteinExistence type="inferred from homology"/>
<evidence type="ECO:0000256" key="18">
    <source>
        <dbReference type="ARBA" id="ARBA00047899"/>
    </source>
</evidence>
<dbReference type="STRING" id="1504633.A0A2T7E8S6"/>
<dbReference type="InterPro" id="IPR013210">
    <property type="entry name" value="LRR_N_plant-typ"/>
</dbReference>
<keyword evidence="12" id="KW-0418">Kinase</keyword>
<dbReference type="FunFam" id="3.80.10.10:FF:000275">
    <property type="entry name" value="Leucine-rich repeat receptor-like protein kinase"/>
    <property type="match status" value="1"/>
</dbReference>
<dbReference type="InterPro" id="IPR001245">
    <property type="entry name" value="Ser-Thr/Tyr_kinase_cat_dom"/>
</dbReference>
<dbReference type="InterPro" id="IPR000719">
    <property type="entry name" value="Prot_kinase_dom"/>
</dbReference>
<dbReference type="EC" id="2.7.11.1" evidence="3"/>
<dbReference type="Gramene" id="PUZ64231">
    <property type="protein sequence ID" value="PUZ64231"/>
    <property type="gene ID" value="GQ55_3G127300"/>
</dbReference>
<dbReference type="InterPro" id="IPR051824">
    <property type="entry name" value="LRR_Rcpt-Like_S/T_Kinase"/>
</dbReference>
<comment type="catalytic activity">
    <reaction evidence="19">
        <text>L-seryl-[protein] + ATP = O-phospho-L-seryl-[protein] + ADP + H(+)</text>
        <dbReference type="Rhea" id="RHEA:17989"/>
        <dbReference type="Rhea" id="RHEA-COMP:9863"/>
        <dbReference type="Rhea" id="RHEA-COMP:11604"/>
        <dbReference type="ChEBI" id="CHEBI:15378"/>
        <dbReference type="ChEBI" id="CHEBI:29999"/>
        <dbReference type="ChEBI" id="CHEBI:30616"/>
        <dbReference type="ChEBI" id="CHEBI:83421"/>
        <dbReference type="ChEBI" id="CHEBI:456216"/>
        <dbReference type="EC" id="2.7.11.1"/>
    </reaction>
</comment>
<feature type="transmembrane region" description="Helical" evidence="21">
    <location>
        <begin position="264"/>
        <end position="286"/>
    </location>
</feature>
<evidence type="ECO:0000256" key="10">
    <source>
        <dbReference type="ARBA" id="ARBA00022737"/>
    </source>
</evidence>
<evidence type="ECO:0000256" key="4">
    <source>
        <dbReference type="ARBA" id="ARBA00022475"/>
    </source>
</evidence>
<dbReference type="InterPro" id="IPR008271">
    <property type="entry name" value="Ser/Thr_kinase_AS"/>
</dbReference>
<dbReference type="InterPro" id="IPR017441">
    <property type="entry name" value="Protein_kinase_ATP_BS"/>
</dbReference>
<dbReference type="SUPFAM" id="SSF52058">
    <property type="entry name" value="L domain-like"/>
    <property type="match status" value="1"/>
</dbReference>
<reference evidence="23 24" key="1">
    <citation type="submission" date="2018-04" db="EMBL/GenBank/DDBJ databases">
        <title>WGS assembly of Panicum hallii var. hallii HAL2.</title>
        <authorList>
            <person name="Lovell J."/>
            <person name="Jenkins J."/>
            <person name="Lowry D."/>
            <person name="Mamidi S."/>
            <person name="Sreedasyam A."/>
            <person name="Weng X."/>
            <person name="Barry K."/>
            <person name="Bonette J."/>
            <person name="Campitelli B."/>
            <person name="Daum C."/>
            <person name="Gordon S."/>
            <person name="Gould B."/>
            <person name="Lipzen A."/>
            <person name="MacQueen A."/>
            <person name="Palacio-Mejia J."/>
            <person name="Plott C."/>
            <person name="Shakirov E."/>
            <person name="Shu S."/>
            <person name="Yoshinaga Y."/>
            <person name="Zane M."/>
            <person name="Rokhsar D."/>
            <person name="Grimwood J."/>
            <person name="Schmutz J."/>
            <person name="Juenger T."/>
        </authorList>
    </citation>
    <scope>NUCLEOTIDE SEQUENCE [LARGE SCALE GENOMIC DNA]</scope>
    <source>
        <strain evidence="24">cv. HAL2</strain>
    </source>
</reference>
<keyword evidence="10" id="KW-0677">Repeat</keyword>
<dbReference type="PROSITE" id="PS50011">
    <property type="entry name" value="PROTEIN_KINASE_DOM"/>
    <property type="match status" value="1"/>
</dbReference>
<keyword evidence="17" id="KW-0325">Glycoprotein</keyword>
<evidence type="ECO:0000256" key="21">
    <source>
        <dbReference type="SAM" id="Phobius"/>
    </source>
</evidence>
<dbReference type="Pfam" id="PF13855">
    <property type="entry name" value="LRR_8"/>
    <property type="match status" value="1"/>
</dbReference>
<sequence length="648" mass="70379">MAAGTARTAAAAAAAAAAVMGLAVAVAVAEGAFLSPAAAGDVDNDEVNALVVIRAALIDPSGVLGDWDATAGGDPCGWAMVTCNQGQVYELSLRHQNLSGTLSPAIGRLRSLQNLYLCNNAISGPIPDCIGSLEFLRSLDLSNNQFTGSIPSTLGGLSNLLYLKLNNNSLSGPIPDSLAAAPMICTLDLSFNNLSGTWPIFQARITVLLGGNPLLTAPVKEPLDLLASKPMNTEGCLLNNFGRFQFYFSNFVSDSESVDERVRILSILALCVALVCVATLVTGVVMRCHKSPGGAIFQHGPEVWLGHLKHFKFKDIKRATNNFSRRNILGEGGYGIVYKGCLLDGTIVAVKRLKHHVLVVGDDQFHTEVGVIGLVVHRNLLHLTGFCTTNDERLLVYPYMPNGTVASKLHELVNEEPALDWSMRKSIALSVARGLLYLHEQCIPKIIHRDIKASNILLDEHLEAVIADFGLAKLVDLGVSHVITEARGTLGRIPPESLMSGHLSDKSDVFGFGFLLIELVTGRETLELHQNEYVNGGILDWAKELLEQNQLSSFVDMKIRNNYDSVELEEMVQIALLCTMYKPEHRPRMSEVVRMLEEGDGVAEKWEAMKDVEELDPDSPGYLYPVLDYDVDRSSSIELQAIELSGPR</sequence>
<keyword evidence="9" id="KW-0732">Signal</keyword>
<evidence type="ECO:0000256" key="13">
    <source>
        <dbReference type="ARBA" id="ARBA00022840"/>
    </source>
</evidence>
<dbReference type="InterPro" id="IPR032675">
    <property type="entry name" value="LRR_dom_sf"/>
</dbReference>
<evidence type="ECO:0000256" key="14">
    <source>
        <dbReference type="ARBA" id="ARBA00022989"/>
    </source>
</evidence>
<name>A0A2T7E8S6_9POAL</name>
<dbReference type="GO" id="GO:0009742">
    <property type="term" value="P:brassinosteroid mediated signaling pathway"/>
    <property type="evidence" value="ECO:0007669"/>
    <property type="project" value="UniProtKB-ARBA"/>
</dbReference>
<evidence type="ECO:0000256" key="20">
    <source>
        <dbReference type="PROSITE-ProRule" id="PRU10141"/>
    </source>
</evidence>
<dbReference type="SMART" id="SM00220">
    <property type="entry name" value="S_TKc"/>
    <property type="match status" value="1"/>
</dbReference>
<dbReference type="GO" id="GO:0005886">
    <property type="term" value="C:plasma membrane"/>
    <property type="evidence" value="ECO:0007669"/>
    <property type="project" value="UniProtKB-SubCell"/>
</dbReference>
<dbReference type="GO" id="GO:0004674">
    <property type="term" value="F:protein serine/threonine kinase activity"/>
    <property type="evidence" value="ECO:0007669"/>
    <property type="project" value="UniProtKB-KW"/>
</dbReference>
<evidence type="ECO:0000256" key="5">
    <source>
        <dbReference type="ARBA" id="ARBA00022527"/>
    </source>
</evidence>
<evidence type="ECO:0000256" key="1">
    <source>
        <dbReference type="ARBA" id="ARBA00004162"/>
    </source>
</evidence>
<comment type="similarity">
    <text evidence="2">Belongs to the protein kinase superfamily. Ser/Thr protein kinase family.</text>
</comment>
<dbReference type="Pfam" id="PF00560">
    <property type="entry name" value="LRR_1"/>
    <property type="match status" value="1"/>
</dbReference>
<evidence type="ECO:0000256" key="15">
    <source>
        <dbReference type="ARBA" id="ARBA00023136"/>
    </source>
</evidence>
<comment type="catalytic activity">
    <reaction evidence="18">
        <text>L-threonyl-[protein] + ATP = O-phospho-L-threonyl-[protein] + ADP + H(+)</text>
        <dbReference type="Rhea" id="RHEA:46608"/>
        <dbReference type="Rhea" id="RHEA-COMP:11060"/>
        <dbReference type="Rhea" id="RHEA-COMP:11605"/>
        <dbReference type="ChEBI" id="CHEBI:15378"/>
        <dbReference type="ChEBI" id="CHEBI:30013"/>
        <dbReference type="ChEBI" id="CHEBI:30616"/>
        <dbReference type="ChEBI" id="CHEBI:61977"/>
        <dbReference type="ChEBI" id="CHEBI:456216"/>
        <dbReference type="EC" id="2.7.11.1"/>
    </reaction>
</comment>
<evidence type="ECO:0000256" key="12">
    <source>
        <dbReference type="ARBA" id="ARBA00022777"/>
    </source>
</evidence>
<dbReference type="SUPFAM" id="SSF56112">
    <property type="entry name" value="Protein kinase-like (PK-like)"/>
    <property type="match status" value="1"/>
</dbReference>
<evidence type="ECO:0000256" key="7">
    <source>
        <dbReference type="ARBA" id="ARBA00022679"/>
    </source>
</evidence>
<accession>A0A2T7E8S6</accession>
<dbReference type="AlphaFoldDB" id="A0A2T7E8S6"/>
<evidence type="ECO:0000259" key="22">
    <source>
        <dbReference type="PROSITE" id="PS50011"/>
    </source>
</evidence>
<dbReference type="Gene3D" id="1.10.510.10">
    <property type="entry name" value="Transferase(Phosphotransferase) domain 1"/>
    <property type="match status" value="1"/>
</dbReference>
<dbReference type="PROSITE" id="PS00107">
    <property type="entry name" value="PROTEIN_KINASE_ATP"/>
    <property type="match status" value="1"/>
</dbReference>
<dbReference type="EMBL" id="CM009751">
    <property type="protein sequence ID" value="PUZ64231.1"/>
    <property type="molecule type" value="Genomic_DNA"/>
</dbReference>
<keyword evidence="11 20" id="KW-0547">Nucleotide-binding</keyword>
<feature type="binding site" evidence="20">
    <location>
        <position position="351"/>
    </location>
    <ligand>
        <name>ATP</name>
        <dbReference type="ChEBI" id="CHEBI:30616"/>
    </ligand>
</feature>
<evidence type="ECO:0000256" key="9">
    <source>
        <dbReference type="ARBA" id="ARBA00022729"/>
    </source>
</evidence>
<dbReference type="Pfam" id="PF07714">
    <property type="entry name" value="PK_Tyr_Ser-Thr"/>
    <property type="match status" value="1"/>
</dbReference>
<keyword evidence="13 20" id="KW-0067">ATP-binding</keyword>
<dbReference type="InterPro" id="IPR001611">
    <property type="entry name" value="Leu-rich_rpt"/>
</dbReference>
<dbReference type="PANTHER" id="PTHR48006">
    <property type="entry name" value="LEUCINE-RICH REPEAT-CONTAINING PROTEIN DDB_G0281931-RELATED"/>
    <property type="match status" value="1"/>
</dbReference>
<evidence type="ECO:0000256" key="17">
    <source>
        <dbReference type="ARBA" id="ARBA00023180"/>
    </source>
</evidence>
<dbReference type="FunFam" id="1.10.510.10:FF:000016">
    <property type="entry name" value="Somatic embryogenesis receptor-like kinase 1"/>
    <property type="match status" value="1"/>
</dbReference>
<evidence type="ECO:0000256" key="16">
    <source>
        <dbReference type="ARBA" id="ARBA00023170"/>
    </source>
</evidence>
<dbReference type="Gene3D" id="3.30.200.20">
    <property type="entry name" value="Phosphorylase Kinase, domain 1"/>
    <property type="match status" value="1"/>
</dbReference>
<dbReference type="FunFam" id="3.30.200.20:FF:000015">
    <property type="entry name" value="Somatic embryogenesis receptor kinase 1"/>
    <property type="match status" value="1"/>
</dbReference>
<dbReference type="Pfam" id="PF08263">
    <property type="entry name" value="LRRNT_2"/>
    <property type="match status" value="1"/>
</dbReference>
<evidence type="ECO:0000313" key="24">
    <source>
        <dbReference type="Proteomes" id="UP000244336"/>
    </source>
</evidence>
<evidence type="ECO:0000256" key="19">
    <source>
        <dbReference type="ARBA" id="ARBA00048679"/>
    </source>
</evidence>
<dbReference type="Proteomes" id="UP000244336">
    <property type="component" value="Chromosome 3"/>
</dbReference>
<gene>
    <name evidence="23" type="ORF">GQ55_3G127300</name>
</gene>
<keyword evidence="4" id="KW-1003">Cell membrane</keyword>
<comment type="subcellular location">
    <subcellularLocation>
        <location evidence="1">Cell membrane</location>
        <topology evidence="1">Single-pass membrane protein</topology>
    </subcellularLocation>
</comment>
<evidence type="ECO:0000256" key="8">
    <source>
        <dbReference type="ARBA" id="ARBA00022692"/>
    </source>
</evidence>
<dbReference type="PROSITE" id="PS00108">
    <property type="entry name" value="PROTEIN_KINASE_ST"/>
    <property type="match status" value="1"/>
</dbReference>
<organism evidence="23 24">
    <name type="scientific">Panicum hallii var. hallii</name>
    <dbReference type="NCBI Taxonomy" id="1504633"/>
    <lineage>
        <taxon>Eukaryota</taxon>
        <taxon>Viridiplantae</taxon>
        <taxon>Streptophyta</taxon>
        <taxon>Embryophyta</taxon>
        <taxon>Tracheophyta</taxon>
        <taxon>Spermatophyta</taxon>
        <taxon>Magnoliopsida</taxon>
        <taxon>Liliopsida</taxon>
        <taxon>Poales</taxon>
        <taxon>Poaceae</taxon>
        <taxon>PACMAD clade</taxon>
        <taxon>Panicoideae</taxon>
        <taxon>Panicodae</taxon>
        <taxon>Paniceae</taxon>
        <taxon>Panicinae</taxon>
        <taxon>Panicum</taxon>
        <taxon>Panicum sect. Panicum</taxon>
    </lineage>
</organism>
<protein>
    <recommendedName>
        <fullName evidence="3">non-specific serine/threonine protein kinase</fullName>
        <ecNumber evidence="3">2.7.11.1</ecNumber>
    </recommendedName>
</protein>
<keyword evidence="5" id="KW-0723">Serine/threonine-protein kinase</keyword>
<dbReference type="GO" id="GO:0005524">
    <property type="term" value="F:ATP binding"/>
    <property type="evidence" value="ECO:0007669"/>
    <property type="project" value="UniProtKB-UniRule"/>
</dbReference>
<keyword evidence="16" id="KW-0675">Receptor</keyword>
<keyword evidence="14 21" id="KW-1133">Transmembrane helix</keyword>
<dbReference type="OrthoDB" id="1668230at2759"/>
<evidence type="ECO:0000256" key="11">
    <source>
        <dbReference type="ARBA" id="ARBA00022741"/>
    </source>
</evidence>
<keyword evidence="15 21" id="KW-0472">Membrane</keyword>
<evidence type="ECO:0000256" key="2">
    <source>
        <dbReference type="ARBA" id="ARBA00008684"/>
    </source>
</evidence>
<evidence type="ECO:0000313" key="23">
    <source>
        <dbReference type="EMBL" id="PUZ64231.1"/>
    </source>
</evidence>
<evidence type="ECO:0000256" key="3">
    <source>
        <dbReference type="ARBA" id="ARBA00012513"/>
    </source>
</evidence>
<feature type="domain" description="Protein kinase" evidence="22">
    <location>
        <begin position="323"/>
        <end position="607"/>
    </location>
</feature>
<keyword evidence="24" id="KW-1185">Reference proteome</keyword>
<dbReference type="InterPro" id="IPR011009">
    <property type="entry name" value="Kinase-like_dom_sf"/>
</dbReference>
<evidence type="ECO:0000256" key="6">
    <source>
        <dbReference type="ARBA" id="ARBA00022614"/>
    </source>
</evidence>
<keyword evidence="6" id="KW-0433">Leucine-rich repeat</keyword>
<keyword evidence="8 21" id="KW-0812">Transmembrane</keyword>